<keyword evidence="2" id="KW-1185">Reference proteome</keyword>
<gene>
    <name evidence="1" type="ORF">DSO57_1021989</name>
</gene>
<sequence length="169" mass="18331">MVPTTGPWALHPFYGGLFPSPNRESWQLRPTEPPLRKQVGVKGLCERGVITEIYQDKWTPGEQETAGKLTCLLDGGLVGPVETEGAAPGCRDPKIRFGEVWGAKESLYIQNDDGPPALFGKVFIVLHFQAHQLASGLINSCMHGLLTSPKKLGFGPKSWELIGSLLGVP</sequence>
<protein>
    <submittedName>
        <fullName evidence="1">Uncharacterized protein</fullName>
    </submittedName>
</protein>
<proteinExistence type="predicted"/>
<accession>A0ACC2T3R5</accession>
<evidence type="ECO:0000313" key="1">
    <source>
        <dbReference type="EMBL" id="KAJ9069096.1"/>
    </source>
</evidence>
<organism evidence="1 2">
    <name type="scientific">Entomophthora muscae</name>
    <dbReference type="NCBI Taxonomy" id="34485"/>
    <lineage>
        <taxon>Eukaryota</taxon>
        <taxon>Fungi</taxon>
        <taxon>Fungi incertae sedis</taxon>
        <taxon>Zoopagomycota</taxon>
        <taxon>Entomophthoromycotina</taxon>
        <taxon>Entomophthoromycetes</taxon>
        <taxon>Entomophthorales</taxon>
        <taxon>Entomophthoraceae</taxon>
        <taxon>Entomophthora</taxon>
    </lineage>
</organism>
<name>A0ACC2T3R5_9FUNG</name>
<reference evidence="1" key="1">
    <citation type="submission" date="2022-04" db="EMBL/GenBank/DDBJ databases">
        <title>Genome of the entomopathogenic fungus Entomophthora muscae.</title>
        <authorList>
            <person name="Elya C."/>
            <person name="Lovett B.R."/>
            <person name="Lee E."/>
            <person name="Macias A.M."/>
            <person name="Hajek A.E."/>
            <person name="De Bivort B.L."/>
            <person name="Kasson M.T."/>
            <person name="De Fine Licht H.H."/>
            <person name="Stajich J.E."/>
        </authorList>
    </citation>
    <scope>NUCLEOTIDE SEQUENCE</scope>
    <source>
        <strain evidence="1">Berkeley</strain>
    </source>
</reference>
<evidence type="ECO:0000313" key="2">
    <source>
        <dbReference type="Proteomes" id="UP001165960"/>
    </source>
</evidence>
<dbReference type="EMBL" id="QTSX02003659">
    <property type="protein sequence ID" value="KAJ9069096.1"/>
    <property type="molecule type" value="Genomic_DNA"/>
</dbReference>
<dbReference type="Proteomes" id="UP001165960">
    <property type="component" value="Unassembled WGS sequence"/>
</dbReference>
<comment type="caution">
    <text evidence="1">The sequence shown here is derived from an EMBL/GenBank/DDBJ whole genome shotgun (WGS) entry which is preliminary data.</text>
</comment>